<dbReference type="Proteomes" id="UP000828941">
    <property type="component" value="Chromosome 6"/>
</dbReference>
<evidence type="ECO:0000313" key="1">
    <source>
        <dbReference type="EMBL" id="KAI4337436.1"/>
    </source>
</evidence>
<comment type="caution">
    <text evidence="1">The sequence shown here is derived from an EMBL/GenBank/DDBJ whole genome shotgun (WGS) entry which is preliminary data.</text>
</comment>
<name>A0ACB9NN82_BAUVA</name>
<accession>A0ACB9NN82</accession>
<evidence type="ECO:0000313" key="2">
    <source>
        <dbReference type="Proteomes" id="UP000828941"/>
    </source>
</evidence>
<keyword evidence="2" id="KW-1185">Reference proteome</keyword>
<reference evidence="1 2" key="1">
    <citation type="journal article" date="2022" name="DNA Res.">
        <title>Chromosomal-level genome assembly of the orchid tree Bauhinia variegata (Leguminosae; Cercidoideae) supports the allotetraploid origin hypothesis of Bauhinia.</title>
        <authorList>
            <person name="Zhong Y."/>
            <person name="Chen Y."/>
            <person name="Zheng D."/>
            <person name="Pang J."/>
            <person name="Liu Y."/>
            <person name="Luo S."/>
            <person name="Meng S."/>
            <person name="Qian L."/>
            <person name="Wei D."/>
            <person name="Dai S."/>
            <person name="Zhou R."/>
        </authorList>
    </citation>
    <scope>NUCLEOTIDE SEQUENCE [LARGE SCALE GENOMIC DNA]</scope>
    <source>
        <strain evidence="1">BV-YZ2020</strain>
    </source>
</reference>
<protein>
    <submittedName>
        <fullName evidence="1">Uncharacterized protein</fullName>
    </submittedName>
</protein>
<organism evidence="1 2">
    <name type="scientific">Bauhinia variegata</name>
    <name type="common">Purple orchid tree</name>
    <name type="synonym">Phanera variegata</name>
    <dbReference type="NCBI Taxonomy" id="167791"/>
    <lineage>
        <taxon>Eukaryota</taxon>
        <taxon>Viridiplantae</taxon>
        <taxon>Streptophyta</taxon>
        <taxon>Embryophyta</taxon>
        <taxon>Tracheophyta</taxon>
        <taxon>Spermatophyta</taxon>
        <taxon>Magnoliopsida</taxon>
        <taxon>eudicotyledons</taxon>
        <taxon>Gunneridae</taxon>
        <taxon>Pentapetalae</taxon>
        <taxon>rosids</taxon>
        <taxon>fabids</taxon>
        <taxon>Fabales</taxon>
        <taxon>Fabaceae</taxon>
        <taxon>Cercidoideae</taxon>
        <taxon>Cercideae</taxon>
        <taxon>Bauhiniinae</taxon>
        <taxon>Bauhinia</taxon>
    </lineage>
</organism>
<gene>
    <name evidence="1" type="ORF">L6164_015854</name>
</gene>
<proteinExistence type="predicted"/>
<dbReference type="EMBL" id="CM039431">
    <property type="protein sequence ID" value="KAI4337436.1"/>
    <property type="molecule type" value="Genomic_DNA"/>
</dbReference>
<sequence>MAPRLDFSNWWIKDTQKRTPVVVTMENSTFSVVEISVADAGFRPVEKNRGKNAKQVTWVLLLKAHRAVGSVTWLATVLWTLLGAIKKRLIYRQGVAMESEKLEKGKWLFESLEYS</sequence>